<proteinExistence type="predicted"/>
<dbReference type="Gene3D" id="3.20.20.80">
    <property type="entry name" value="Glycosidases"/>
    <property type="match status" value="1"/>
</dbReference>
<protein>
    <recommendedName>
        <fullName evidence="2">Glycosyl hydrolase family 13 catalytic domain-containing protein</fullName>
    </recommendedName>
</protein>
<evidence type="ECO:0000313" key="1">
    <source>
        <dbReference type="EMBL" id="SVB49757.1"/>
    </source>
</evidence>
<name>A0A382EIQ5_9ZZZZ</name>
<dbReference type="EMBL" id="UINC01044379">
    <property type="protein sequence ID" value="SVB49757.1"/>
    <property type="molecule type" value="Genomic_DNA"/>
</dbReference>
<dbReference type="SUPFAM" id="SSF51445">
    <property type="entry name" value="(Trans)glycosidases"/>
    <property type="match status" value="1"/>
</dbReference>
<sequence length="99" mass="11255">MISNQDSDWWKFDEKHGTTSIGESGRNLGLEGTIKQTADYVKGTDHLHMAYTFAMLSTEMNAAFFARVVELTEAHFGDSWPCWSLGNHDTCRLMSRFNC</sequence>
<gene>
    <name evidence="1" type="ORF">METZ01_LOCUS202611</name>
</gene>
<feature type="non-terminal residue" evidence="1">
    <location>
        <position position="99"/>
    </location>
</feature>
<dbReference type="InterPro" id="IPR017853">
    <property type="entry name" value="GH"/>
</dbReference>
<organism evidence="1">
    <name type="scientific">marine metagenome</name>
    <dbReference type="NCBI Taxonomy" id="408172"/>
    <lineage>
        <taxon>unclassified sequences</taxon>
        <taxon>metagenomes</taxon>
        <taxon>ecological metagenomes</taxon>
    </lineage>
</organism>
<dbReference type="AlphaFoldDB" id="A0A382EIQ5"/>
<accession>A0A382EIQ5</accession>
<evidence type="ECO:0008006" key="2">
    <source>
        <dbReference type="Google" id="ProtNLM"/>
    </source>
</evidence>
<reference evidence="1" key="1">
    <citation type="submission" date="2018-05" db="EMBL/GenBank/DDBJ databases">
        <authorList>
            <person name="Lanie J.A."/>
            <person name="Ng W.-L."/>
            <person name="Kazmierczak K.M."/>
            <person name="Andrzejewski T.M."/>
            <person name="Davidsen T.M."/>
            <person name="Wayne K.J."/>
            <person name="Tettelin H."/>
            <person name="Glass J.I."/>
            <person name="Rusch D."/>
            <person name="Podicherti R."/>
            <person name="Tsui H.-C.T."/>
            <person name="Winkler M.E."/>
        </authorList>
    </citation>
    <scope>NUCLEOTIDE SEQUENCE</scope>
</reference>